<keyword evidence="6 13" id="KW-0812">Transmembrane</keyword>
<dbReference type="Gene3D" id="2.40.170.20">
    <property type="entry name" value="TonB-dependent receptor, beta-barrel domain"/>
    <property type="match status" value="1"/>
</dbReference>
<proteinExistence type="inferred from homology"/>
<dbReference type="SUPFAM" id="SSF56935">
    <property type="entry name" value="Porins"/>
    <property type="match status" value="1"/>
</dbReference>
<evidence type="ECO:0000256" key="6">
    <source>
        <dbReference type="ARBA" id="ARBA00022692"/>
    </source>
</evidence>
<feature type="chain" id="PRO_5036848888" evidence="15">
    <location>
        <begin position="27"/>
        <end position="706"/>
    </location>
</feature>
<sequence length="706" mass="77089">MHRAPRLPPFAAVLLAMLCHTGKTTASETVVTTAEESMLETIVVTDTPLVDESFERPYAIDVVDADEFRGSIVGVNASELLSRVPGVIARNRHNYAQDLQISVRGFGSRTAFGVRGVRLIGDGIPASNPDGQGQAALFNLDTVERAEVIRGPFAALEGNHAGGVIRFHSRTGSGPPRLEAQALAGAWGTRRFGLRAEGERGGVGYLFDSSRFETSGFQRHSAARRDTGFAKLDLNPADDLRLTLVANSLTQPYTDDPQGLSYNTWRDQPRTTEAPARDFNTRKRIRHLQGGVRMVHTVGDNELTLNLHGGTRRVVQFQSIPVAPQANPRHAGGVIDLDRRFEGLGLRWSRDMDLGTAFANVSAGVDFERSKDVRRGFENFIGDRIGVRGALRRDESNSVSSLAPYVLASWADGPWTWSGGVRYNQVRFEVRDRYIAAGNPDDSGRLAFSRITSAVGLAYALSPSIQVFASMGTGFETPTLNELSYATPESGFNFALGPSRSRQWEVGLKHRNGANTRFDLVLFSIDTRNEIVVSASAGGRTSHTNAARTRRDGLEFGFATELGAGLSASGAVTLIDARHTRGFESGDNHIDRGNRMPGIAKLTAYGEIAWRPAEGVRVGLEAEHRGRLWVEDRNRARPAPAHTLLHLSANAEQKVGPWTFGQTFRIDNLADRRHVASVIVGAAGERFYEPGPPRSWFAGLRLSHTF</sequence>
<keyword evidence="4 13" id="KW-1134">Transmembrane beta strand</keyword>
<evidence type="ECO:0000259" key="17">
    <source>
        <dbReference type="Pfam" id="PF07715"/>
    </source>
</evidence>
<dbReference type="EMBL" id="WTVM01000052">
    <property type="protein sequence ID" value="NMG03348.1"/>
    <property type="molecule type" value="Genomic_DNA"/>
</dbReference>
<dbReference type="InterPro" id="IPR039426">
    <property type="entry name" value="TonB-dep_rcpt-like"/>
</dbReference>
<accession>A0A972FDC0</accession>
<dbReference type="InterPro" id="IPR012910">
    <property type="entry name" value="Plug_dom"/>
</dbReference>
<evidence type="ECO:0000313" key="19">
    <source>
        <dbReference type="Proteomes" id="UP000599523"/>
    </source>
</evidence>
<evidence type="ECO:0000256" key="2">
    <source>
        <dbReference type="ARBA" id="ARBA00009810"/>
    </source>
</evidence>
<keyword evidence="9 14" id="KW-0798">TonB box</keyword>
<dbReference type="GO" id="GO:0009279">
    <property type="term" value="C:cell outer membrane"/>
    <property type="evidence" value="ECO:0007669"/>
    <property type="project" value="UniProtKB-SubCell"/>
</dbReference>
<comment type="subcellular location">
    <subcellularLocation>
        <location evidence="1 13">Cell outer membrane</location>
        <topology evidence="1 13">Multi-pass membrane protein</topology>
    </subcellularLocation>
</comment>
<keyword evidence="11 18" id="KW-0675">Receptor</keyword>
<dbReference type="InterPro" id="IPR000531">
    <property type="entry name" value="Beta-barrel_TonB"/>
</dbReference>
<dbReference type="PROSITE" id="PS52016">
    <property type="entry name" value="TONB_DEPENDENT_REC_3"/>
    <property type="match status" value="1"/>
</dbReference>
<evidence type="ECO:0000259" key="16">
    <source>
        <dbReference type="Pfam" id="PF00593"/>
    </source>
</evidence>
<feature type="domain" description="TonB-dependent receptor plug" evidence="17">
    <location>
        <begin position="55"/>
        <end position="164"/>
    </location>
</feature>
<evidence type="ECO:0000256" key="13">
    <source>
        <dbReference type="PROSITE-ProRule" id="PRU01360"/>
    </source>
</evidence>
<dbReference type="Gene3D" id="2.170.130.10">
    <property type="entry name" value="TonB-dependent receptor, plug domain"/>
    <property type="match status" value="1"/>
</dbReference>
<evidence type="ECO:0000256" key="7">
    <source>
        <dbReference type="ARBA" id="ARBA00023004"/>
    </source>
</evidence>
<keyword evidence="12 13" id="KW-0998">Cell outer membrane</keyword>
<evidence type="ECO:0000256" key="10">
    <source>
        <dbReference type="ARBA" id="ARBA00023136"/>
    </source>
</evidence>
<keyword evidence="3 13" id="KW-0813">Transport</keyword>
<gene>
    <name evidence="18" type="ORF">GPA21_10220</name>
</gene>
<evidence type="ECO:0000256" key="8">
    <source>
        <dbReference type="ARBA" id="ARBA00023065"/>
    </source>
</evidence>
<dbReference type="PANTHER" id="PTHR32552">
    <property type="entry name" value="FERRICHROME IRON RECEPTOR-RELATED"/>
    <property type="match status" value="1"/>
</dbReference>
<keyword evidence="5" id="KW-0410">Iron transport</keyword>
<keyword evidence="15" id="KW-0732">Signal</keyword>
<evidence type="ECO:0000313" key="18">
    <source>
        <dbReference type="EMBL" id="NMG03348.1"/>
    </source>
</evidence>
<evidence type="ECO:0000256" key="3">
    <source>
        <dbReference type="ARBA" id="ARBA00022448"/>
    </source>
</evidence>
<evidence type="ECO:0000256" key="14">
    <source>
        <dbReference type="RuleBase" id="RU003357"/>
    </source>
</evidence>
<dbReference type="Pfam" id="PF07715">
    <property type="entry name" value="Plug"/>
    <property type="match status" value="1"/>
</dbReference>
<dbReference type="Proteomes" id="UP000599523">
    <property type="component" value="Unassembled WGS sequence"/>
</dbReference>
<keyword evidence="19" id="KW-1185">Reference proteome</keyword>
<protein>
    <submittedName>
        <fullName evidence="18">TonB-dependent receptor</fullName>
    </submittedName>
</protein>
<evidence type="ECO:0000256" key="4">
    <source>
        <dbReference type="ARBA" id="ARBA00022452"/>
    </source>
</evidence>
<organism evidence="18 19">
    <name type="scientific">Azoarcus taiwanensis</name>
    <dbReference type="NCBI Taxonomy" id="666964"/>
    <lineage>
        <taxon>Bacteria</taxon>
        <taxon>Pseudomonadati</taxon>
        <taxon>Pseudomonadota</taxon>
        <taxon>Betaproteobacteria</taxon>
        <taxon>Rhodocyclales</taxon>
        <taxon>Zoogloeaceae</taxon>
        <taxon>Azoarcus</taxon>
    </lineage>
</organism>
<dbReference type="Pfam" id="PF00593">
    <property type="entry name" value="TonB_dep_Rec_b-barrel"/>
    <property type="match status" value="1"/>
</dbReference>
<dbReference type="GO" id="GO:0006826">
    <property type="term" value="P:iron ion transport"/>
    <property type="evidence" value="ECO:0007669"/>
    <property type="project" value="UniProtKB-KW"/>
</dbReference>
<dbReference type="AlphaFoldDB" id="A0A972FDC0"/>
<evidence type="ECO:0000256" key="11">
    <source>
        <dbReference type="ARBA" id="ARBA00023170"/>
    </source>
</evidence>
<dbReference type="CDD" id="cd01347">
    <property type="entry name" value="ligand_gated_channel"/>
    <property type="match status" value="1"/>
</dbReference>
<comment type="caution">
    <text evidence="18">The sequence shown here is derived from an EMBL/GenBank/DDBJ whole genome shotgun (WGS) entry which is preliminary data.</text>
</comment>
<evidence type="ECO:0000256" key="5">
    <source>
        <dbReference type="ARBA" id="ARBA00022496"/>
    </source>
</evidence>
<feature type="domain" description="TonB-dependent receptor-like beta-barrel" evidence="16">
    <location>
        <begin position="229"/>
        <end position="651"/>
    </location>
</feature>
<keyword evidence="10 13" id="KW-0472">Membrane</keyword>
<evidence type="ECO:0000256" key="15">
    <source>
        <dbReference type="SAM" id="SignalP"/>
    </source>
</evidence>
<dbReference type="InterPro" id="IPR037066">
    <property type="entry name" value="Plug_dom_sf"/>
</dbReference>
<dbReference type="PANTHER" id="PTHR32552:SF81">
    <property type="entry name" value="TONB-DEPENDENT OUTER MEMBRANE RECEPTOR"/>
    <property type="match status" value="1"/>
</dbReference>
<feature type="signal peptide" evidence="15">
    <location>
        <begin position="1"/>
        <end position="26"/>
    </location>
</feature>
<keyword evidence="8" id="KW-0406">Ion transport</keyword>
<dbReference type="InterPro" id="IPR036942">
    <property type="entry name" value="Beta-barrel_TonB_sf"/>
</dbReference>
<evidence type="ECO:0000256" key="12">
    <source>
        <dbReference type="ARBA" id="ARBA00023237"/>
    </source>
</evidence>
<dbReference type="RefSeq" id="WP_168988101.1">
    <property type="nucleotide sequence ID" value="NZ_CAWPHM010000278.1"/>
</dbReference>
<evidence type="ECO:0000256" key="9">
    <source>
        <dbReference type="ARBA" id="ARBA00023077"/>
    </source>
</evidence>
<evidence type="ECO:0000256" key="1">
    <source>
        <dbReference type="ARBA" id="ARBA00004571"/>
    </source>
</evidence>
<comment type="similarity">
    <text evidence="2 13 14">Belongs to the TonB-dependent receptor family.</text>
</comment>
<keyword evidence="7" id="KW-0408">Iron</keyword>
<name>A0A972FDC0_9RHOO</name>
<reference evidence="18" key="1">
    <citation type="submission" date="2019-12" db="EMBL/GenBank/DDBJ databases">
        <title>Comparative genomics gives insights into the taxonomy of the Azoarcus-Aromatoleum group and reveals separate origins of nif in the plant-associated Azoarcus and non-plant-associated Aromatoleum sub-groups.</title>
        <authorList>
            <person name="Lafos M."/>
            <person name="Maluk M."/>
            <person name="Batista M."/>
            <person name="Junghare M."/>
            <person name="Carmona M."/>
            <person name="Faoro H."/>
            <person name="Cruz L.M."/>
            <person name="Battistoni F."/>
            <person name="De Souza E."/>
            <person name="Pedrosa F."/>
            <person name="Chen W.-M."/>
            <person name="Poole P.S."/>
            <person name="Dixon R.A."/>
            <person name="James E.K."/>
        </authorList>
    </citation>
    <scope>NUCLEOTIDE SEQUENCE</scope>
    <source>
        <strain evidence="18">NSC3</strain>
    </source>
</reference>